<name>A0A5B7GRU6_PORTR</name>
<gene>
    <name evidence="2" type="ORF">E2C01_054091</name>
</gene>
<dbReference type="EMBL" id="VSRR010017138">
    <property type="protein sequence ID" value="MPC60055.1"/>
    <property type="molecule type" value="Genomic_DNA"/>
</dbReference>
<accession>A0A5B7GRU6</accession>
<evidence type="ECO:0000313" key="2">
    <source>
        <dbReference type="EMBL" id="MPC60055.1"/>
    </source>
</evidence>
<comment type="caution">
    <text evidence="2">The sequence shown here is derived from an EMBL/GenBank/DDBJ whole genome shotgun (WGS) entry which is preliminary data.</text>
</comment>
<dbReference type="Proteomes" id="UP000324222">
    <property type="component" value="Unassembled WGS sequence"/>
</dbReference>
<proteinExistence type="predicted"/>
<evidence type="ECO:0000256" key="1">
    <source>
        <dbReference type="SAM" id="MobiDB-lite"/>
    </source>
</evidence>
<evidence type="ECO:0000313" key="3">
    <source>
        <dbReference type="Proteomes" id="UP000324222"/>
    </source>
</evidence>
<sequence length="114" mass="12492">MPVFAKPTRGRHVLEGGEGGAEKRECTISDSLQHGARHHGSTARHYRCLKCDVTRNSHHAVAGGGGCNFPVIITIKETRCVTPREAERRTSSAFSVALLVNFCRQETLTPFCQS</sequence>
<protein>
    <submittedName>
        <fullName evidence="2">Uncharacterized protein</fullName>
    </submittedName>
</protein>
<organism evidence="2 3">
    <name type="scientific">Portunus trituberculatus</name>
    <name type="common">Swimming crab</name>
    <name type="synonym">Neptunus trituberculatus</name>
    <dbReference type="NCBI Taxonomy" id="210409"/>
    <lineage>
        <taxon>Eukaryota</taxon>
        <taxon>Metazoa</taxon>
        <taxon>Ecdysozoa</taxon>
        <taxon>Arthropoda</taxon>
        <taxon>Crustacea</taxon>
        <taxon>Multicrustacea</taxon>
        <taxon>Malacostraca</taxon>
        <taxon>Eumalacostraca</taxon>
        <taxon>Eucarida</taxon>
        <taxon>Decapoda</taxon>
        <taxon>Pleocyemata</taxon>
        <taxon>Brachyura</taxon>
        <taxon>Eubrachyura</taxon>
        <taxon>Portunoidea</taxon>
        <taxon>Portunidae</taxon>
        <taxon>Portuninae</taxon>
        <taxon>Portunus</taxon>
    </lineage>
</organism>
<reference evidence="2 3" key="1">
    <citation type="submission" date="2019-05" db="EMBL/GenBank/DDBJ databases">
        <title>Another draft genome of Portunus trituberculatus and its Hox gene families provides insights of decapod evolution.</title>
        <authorList>
            <person name="Jeong J.-H."/>
            <person name="Song I."/>
            <person name="Kim S."/>
            <person name="Choi T."/>
            <person name="Kim D."/>
            <person name="Ryu S."/>
            <person name="Kim W."/>
        </authorList>
    </citation>
    <scope>NUCLEOTIDE SEQUENCE [LARGE SCALE GENOMIC DNA]</scope>
    <source>
        <tissue evidence="2">Muscle</tissue>
    </source>
</reference>
<keyword evidence="3" id="KW-1185">Reference proteome</keyword>
<dbReference type="AlphaFoldDB" id="A0A5B7GRU6"/>
<feature type="compositionally biased region" description="Basic and acidic residues" evidence="1">
    <location>
        <begin position="12"/>
        <end position="22"/>
    </location>
</feature>
<feature type="region of interest" description="Disordered" evidence="1">
    <location>
        <begin position="1"/>
        <end position="22"/>
    </location>
</feature>